<proteinExistence type="predicted"/>
<dbReference type="Proteomes" id="UP001164761">
    <property type="component" value="Chromosome"/>
</dbReference>
<sequence>MFGVLSKHFYSVAMAEAFKDLYLLANFQYSAGAMAQSMQLFGRSFLVVL</sequence>
<keyword evidence="2" id="KW-1185">Reference proteome</keyword>
<protein>
    <submittedName>
        <fullName evidence="1">Uncharacterized protein</fullName>
    </submittedName>
</protein>
<reference evidence="1" key="1">
    <citation type="submission" date="2022-08" db="EMBL/GenBank/DDBJ databases">
        <title>Alicyclobacillus fastidiosus DSM 17978, complete genome.</title>
        <authorList>
            <person name="Wang Q."/>
            <person name="Cai R."/>
            <person name="Wang Z."/>
        </authorList>
    </citation>
    <scope>NUCLEOTIDE SEQUENCE</scope>
    <source>
        <strain evidence="1">DSM 17978</strain>
    </source>
</reference>
<gene>
    <name evidence="1" type="ORF">NZD89_08660</name>
</gene>
<evidence type="ECO:0000313" key="1">
    <source>
        <dbReference type="EMBL" id="WAH43439.1"/>
    </source>
</evidence>
<name>A0ABY6ZMW1_9BACL</name>
<dbReference type="EMBL" id="CP104067">
    <property type="protein sequence ID" value="WAH43439.1"/>
    <property type="molecule type" value="Genomic_DNA"/>
</dbReference>
<accession>A0ABY6ZMW1</accession>
<evidence type="ECO:0000313" key="2">
    <source>
        <dbReference type="Proteomes" id="UP001164761"/>
    </source>
</evidence>
<dbReference type="RefSeq" id="WP_268007322.1">
    <property type="nucleotide sequence ID" value="NZ_BSUT01000001.1"/>
</dbReference>
<organism evidence="1 2">
    <name type="scientific">Alicyclobacillus fastidiosus</name>
    <dbReference type="NCBI Taxonomy" id="392011"/>
    <lineage>
        <taxon>Bacteria</taxon>
        <taxon>Bacillati</taxon>
        <taxon>Bacillota</taxon>
        <taxon>Bacilli</taxon>
        <taxon>Bacillales</taxon>
        <taxon>Alicyclobacillaceae</taxon>
        <taxon>Alicyclobacillus</taxon>
    </lineage>
</organism>